<evidence type="ECO:0000256" key="9">
    <source>
        <dbReference type="ARBA" id="ARBA00022960"/>
    </source>
</evidence>
<proteinExistence type="inferred from homology"/>
<reference evidence="19" key="2">
    <citation type="submission" date="2025-08" db="UniProtKB">
        <authorList>
            <consortium name="RefSeq"/>
        </authorList>
    </citation>
    <scope>IDENTIFICATION</scope>
</reference>
<keyword evidence="9 14" id="KW-0133">Cell shape</keyword>
<feature type="compositionally biased region" description="Low complexity" evidence="15">
    <location>
        <begin position="694"/>
        <end position="739"/>
    </location>
</feature>
<feature type="transmembrane region" description="Helical" evidence="14">
    <location>
        <begin position="21"/>
        <end position="39"/>
    </location>
</feature>
<evidence type="ECO:0000256" key="6">
    <source>
        <dbReference type="ARBA" id="ARBA00022670"/>
    </source>
</evidence>
<keyword evidence="8 14" id="KW-0378">Hydrolase</keyword>
<dbReference type="Gene3D" id="3.40.710.10">
    <property type="entry name" value="DD-peptidase/beta-lactamase superfamily"/>
    <property type="match status" value="1"/>
</dbReference>
<keyword evidence="7 14" id="KW-0812">Transmembrane</keyword>
<dbReference type="GO" id="GO:0008360">
    <property type="term" value="P:regulation of cell shape"/>
    <property type="evidence" value="ECO:0007669"/>
    <property type="project" value="UniProtKB-KW"/>
</dbReference>
<dbReference type="SUPFAM" id="SSF56601">
    <property type="entry name" value="beta-lactamase/transpeptidase-like"/>
    <property type="match status" value="1"/>
</dbReference>
<dbReference type="RefSeq" id="WP_051378103.1">
    <property type="nucleotide sequence ID" value="NZ_AXWS01000007.1"/>
</dbReference>
<evidence type="ECO:0000256" key="12">
    <source>
        <dbReference type="ARBA" id="ARBA00023136"/>
    </source>
</evidence>
<keyword evidence="6 14" id="KW-0645">Protease</keyword>
<evidence type="ECO:0000256" key="13">
    <source>
        <dbReference type="ARBA" id="ARBA00023316"/>
    </source>
</evidence>
<evidence type="ECO:0000256" key="1">
    <source>
        <dbReference type="ARBA" id="ARBA00004167"/>
    </source>
</evidence>
<feature type="active site" description="Acyl-ester intermediate" evidence="14">
    <location>
        <position position="330"/>
    </location>
</feature>
<dbReference type="InterPro" id="IPR012338">
    <property type="entry name" value="Beta-lactam/transpept-like"/>
</dbReference>
<evidence type="ECO:0000259" key="17">
    <source>
        <dbReference type="Pfam" id="PF03717"/>
    </source>
</evidence>
<dbReference type="OrthoDB" id="9789078at2"/>
<dbReference type="EC" id="3.4.16.4" evidence="14"/>
<dbReference type="InterPro" id="IPR005311">
    <property type="entry name" value="PBP_dimer"/>
</dbReference>
<gene>
    <name evidence="14 19" type="primary">mrdA</name>
</gene>
<dbReference type="NCBIfam" id="TIGR03423">
    <property type="entry name" value="pbp2_mrdA"/>
    <property type="match status" value="1"/>
</dbReference>
<keyword evidence="13 14" id="KW-0961">Cell wall biogenesis/degradation</keyword>
<dbReference type="Gene3D" id="3.90.1310.10">
    <property type="entry name" value="Penicillin-binding protein 2a (Domain 2)"/>
    <property type="match status" value="1"/>
</dbReference>
<evidence type="ECO:0000256" key="5">
    <source>
        <dbReference type="ARBA" id="ARBA00022645"/>
    </source>
</evidence>
<dbReference type="HAMAP" id="MF_02081">
    <property type="entry name" value="MrdA_transpept"/>
    <property type="match status" value="1"/>
</dbReference>
<comment type="subcellular location">
    <subcellularLocation>
        <location evidence="14">Cell inner membrane</location>
        <topology evidence="14">Single-pass membrane protein</topology>
    </subcellularLocation>
    <subcellularLocation>
        <location evidence="2">Cell membrane</location>
    </subcellularLocation>
    <subcellularLocation>
        <location evidence="1">Membrane</location>
        <topology evidence="1">Single-pass membrane protein</topology>
    </subcellularLocation>
</comment>
<comment type="catalytic activity">
    <reaction evidence="14">
        <text>Preferential cleavage: (Ac)2-L-Lys-D-Ala-|-D-Ala. Also transpeptidation of peptidyl-alanyl moieties that are N-acyl substituents of D-alanine.</text>
        <dbReference type="EC" id="3.4.16.4"/>
    </reaction>
</comment>
<keyword evidence="3 14" id="KW-1003">Cell membrane</keyword>
<keyword evidence="12 14" id="KW-0472">Membrane</keyword>
<evidence type="ECO:0000313" key="18">
    <source>
        <dbReference type="Proteomes" id="UP000675920"/>
    </source>
</evidence>
<evidence type="ECO:0000256" key="7">
    <source>
        <dbReference type="ARBA" id="ARBA00022692"/>
    </source>
</evidence>
<organism evidence="18 19">
    <name type="scientific">Derxia gummosa DSM 723</name>
    <dbReference type="NCBI Taxonomy" id="1121388"/>
    <lineage>
        <taxon>Bacteria</taxon>
        <taxon>Pseudomonadati</taxon>
        <taxon>Pseudomonadota</taxon>
        <taxon>Betaproteobacteria</taxon>
        <taxon>Burkholderiales</taxon>
        <taxon>Alcaligenaceae</taxon>
        <taxon>Derxia</taxon>
    </lineage>
</organism>
<dbReference type="PANTHER" id="PTHR30627">
    <property type="entry name" value="PEPTIDOGLYCAN D,D-TRANSPEPTIDASE"/>
    <property type="match status" value="1"/>
</dbReference>
<dbReference type="Gene3D" id="3.30.1390.30">
    <property type="entry name" value="Penicillin-binding protein 2a, domain 3"/>
    <property type="match status" value="1"/>
</dbReference>
<comment type="similarity">
    <text evidence="14">Belongs to the transpeptidase family. MrdA subfamily.</text>
</comment>
<feature type="domain" description="Penicillin-binding protein dimerisation" evidence="17">
    <location>
        <begin position="62"/>
        <end position="238"/>
    </location>
</feature>
<evidence type="ECO:0000259" key="16">
    <source>
        <dbReference type="Pfam" id="PF00905"/>
    </source>
</evidence>
<keyword evidence="10 14" id="KW-0573">Peptidoglycan synthesis</keyword>
<accession>A0A8B6X904</accession>
<evidence type="ECO:0000256" key="14">
    <source>
        <dbReference type="HAMAP-Rule" id="MF_02081"/>
    </source>
</evidence>
<evidence type="ECO:0000256" key="4">
    <source>
        <dbReference type="ARBA" id="ARBA00022519"/>
    </source>
</evidence>
<evidence type="ECO:0000256" key="15">
    <source>
        <dbReference type="SAM" id="MobiDB-lite"/>
    </source>
</evidence>
<evidence type="ECO:0000256" key="3">
    <source>
        <dbReference type="ARBA" id="ARBA00022475"/>
    </source>
</evidence>
<dbReference type="Proteomes" id="UP000675920">
    <property type="component" value="Unplaced"/>
</dbReference>
<comment type="function">
    <text evidence="14">Catalyzes cross-linking of the peptidoglycan cell wall.</text>
</comment>
<keyword evidence="4 14" id="KW-0997">Cell inner membrane</keyword>
<feature type="compositionally biased region" description="Basic and acidic residues" evidence="15">
    <location>
        <begin position="658"/>
        <end position="667"/>
    </location>
</feature>
<dbReference type="GO" id="GO:0006508">
    <property type="term" value="P:proteolysis"/>
    <property type="evidence" value="ECO:0007669"/>
    <property type="project" value="UniProtKB-KW"/>
</dbReference>
<feature type="region of interest" description="Disordered" evidence="15">
    <location>
        <begin position="629"/>
        <end position="763"/>
    </location>
</feature>
<keyword evidence="18" id="KW-1185">Reference proteome</keyword>
<protein>
    <recommendedName>
        <fullName evidence="14">Peptidoglycan D,D-transpeptidase MrdA</fullName>
        <ecNumber evidence="14">3.4.16.4</ecNumber>
    </recommendedName>
    <alternativeName>
        <fullName evidence="14">Penicillin-binding protein 2</fullName>
        <shortName evidence="14">PBP-2</shortName>
    </alternativeName>
</protein>
<dbReference type="InterPro" id="IPR017790">
    <property type="entry name" value="Penicillin-binding_protein_2"/>
</dbReference>
<name>A0A8B6X904_9BURK</name>
<dbReference type="GO" id="GO:0008658">
    <property type="term" value="F:penicillin binding"/>
    <property type="evidence" value="ECO:0007669"/>
    <property type="project" value="InterPro"/>
</dbReference>
<dbReference type="SUPFAM" id="SSF56519">
    <property type="entry name" value="Penicillin binding protein dimerisation domain"/>
    <property type="match status" value="1"/>
</dbReference>
<evidence type="ECO:0000256" key="2">
    <source>
        <dbReference type="ARBA" id="ARBA00004236"/>
    </source>
</evidence>
<dbReference type="GO" id="GO:0071972">
    <property type="term" value="F:peptidoglycan L,D-transpeptidase activity"/>
    <property type="evidence" value="ECO:0007669"/>
    <property type="project" value="TreeGrafter"/>
</dbReference>
<evidence type="ECO:0000256" key="8">
    <source>
        <dbReference type="ARBA" id="ARBA00022801"/>
    </source>
</evidence>
<dbReference type="GO" id="GO:0071555">
    <property type="term" value="P:cell wall organization"/>
    <property type="evidence" value="ECO:0007669"/>
    <property type="project" value="UniProtKB-KW"/>
</dbReference>
<dbReference type="GO" id="GO:0005886">
    <property type="term" value="C:plasma membrane"/>
    <property type="evidence" value="ECO:0007669"/>
    <property type="project" value="UniProtKB-SubCell"/>
</dbReference>
<dbReference type="InterPro" id="IPR001460">
    <property type="entry name" value="PCN-bd_Tpept"/>
</dbReference>
<evidence type="ECO:0000313" key="19">
    <source>
        <dbReference type="RefSeq" id="WP_051378103.1"/>
    </source>
</evidence>
<comment type="caution">
    <text evidence="14">Lacks conserved residue(s) required for the propagation of feature annotation.</text>
</comment>
<feature type="domain" description="Penicillin-binding protein transpeptidase" evidence="16">
    <location>
        <begin position="271"/>
        <end position="610"/>
    </location>
</feature>
<evidence type="ECO:0000256" key="11">
    <source>
        <dbReference type="ARBA" id="ARBA00022989"/>
    </source>
</evidence>
<dbReference type="GO" id="GO:0009002">
    <property type="term" value="F:serine-type D-Ala-D-Ala carboxypeptidase activity"/>
    <property type="evidence" value="ECO:0007669"/>
    <property type="project" value="UniProtKB-UniRule"/>
</dbReference>
<dbReference type="PANTHER" id="PTHR30627:SF2">
    <property type="entry name" value="PEPTIDOGLYCAN D,D-TRANSPEPTIDASE MRDA"/>
    <property type="match status" value="1"/>
</dbReference>
<dbReference type="GO" id="GO:0009252">
    <property type="term" value="P:peptidoglycan biosynthetic process"/>
    <property type="evidence" value="ECO:0007669"/>
    <property type="project" value="UniProtKB-UniRule"/>
</dbReference>
<dbReference type="InterPro" id="IPR036138">
    <property type="entry name" value="PBP_dimer_sf"/>
</dbReference>
<dbReference type="InterPro" id="IPR050515">
    <property type="entry name" value="Beta-lactam/transpept"/>
</dbReference>
<keyword evidence="11 14" id="KW-1133">Transmembrane helix</keyword>
<comment type="pathway">
    <text evidence="14">Cell wall biogenesis; peptidoglycan biosynthesis.</text>
</comment>
<dbReference type="AlphaFoldDB" id="A0A8B6X904"/>
<evidence type="ECO:0000256" key="10">
    <source>
        <dbReference type="ARBA" id="ARBA00022984"/>
    </source>
</evidence>
<sequence length="763" mass="81986">MSAGLRDNQQELVSFRRRLGVVVALILVCFGLLIARFVWLQIISYDSYHAQAEDNRISVVPTPPNRGVITDRNGVVLARNYSAYTLEITPSKIPAGQLDATIDQLARIIDIQPHHRRRFRQLMEETRTVGSLPIRNRLTDDEVARFAAWRFMFPAVEIKARLFREYPLGAVAGHVIGYIGRISAKDAERIEDWDNADDYKGTEYIGKVGIEQSYERELHGKTGFAEVEVSAGGKPVRTLGLTPATPGNNLVLSIDIRLQQMVEQLYGAKRGALVAIEPKTGDILAMVSRPGFDPNLFVDGIDPVNWKALNEDPDKPLLNRPLRGVYPPGSTFKPFMALAALETGKRTPNWSFHDTGVFNFGGRQFRDSKPGGNGVVDLHKAIVYSSDTYFYMLANDMGIDAIANFMRPFGFGEYTGIDMEGEKKGVLPSTEWKRNAFKRKEAQQWFAGETISVGIGQGYNSYTILQLGHAIATLANNGVVMRPHVVREVVDARSGERRATVPTQSYTIPLKRENIEVVKSGMIDVNRFGTGSAVFGNAPYVAAGKTGTAQVIGIKQGAKYNEALTPERYRDHSLFVAFAPADDPKIAVALIVENGGFGAKAAAPIARKVFDYWLLGKWPEELDDPRKAAALTTDDDESAAQAAPGDELGLPQPVAPDAQRDQVRDDLVAPPPAPRRPAPAAAPDGGAAAGGATGAAATGATAGGAASAATSGASPSAGGASGRGPAASNPAAVHGADPAAPRRDAPARPAPDPAIPARKEDTP</sequence>
<dbReference type="UniPathway" id="UPA00219"/>
<reference evidence="19" key="1">
    <citation type="journal article" date="1989" name="J. Bacteriol.">
        <title>Nucleotide sequence of the rodA gene, responsible for the rod shape of Escherichia coli: rodA and the pbpA gene, encoding penicillin-binding protein 2, constitute the rodA operon.</title>
        <authorList>
            <person name="Matsuzawa H."/>
            <person name="Asoh S."/>
            <person name="Kunai K."/>
            <person name="Muraiso K."/>
            <person name="Takasuga A."/>
            <person name="Ohta T."/>
        </authorList>
    </citation>
    <scope>NUCLEOTIDE SEQUENCE</scope>
</reference>
<dbReference type="Pfam" id="PF00905">
    <property type="entry name" value="Transpeptidase"/>
    <property type="match status" value="1"/>
</dbReference>
<keyword evidence="5 14" id="KW-0121">Carboxypeptidase</keyword>
<dbReference type="Pfam" id="PF03717">
    <property type="entry name" value="PBP_dimer"/>
    <property type="match status" value="1"/>
</dbReference>